<keyword evidence="5 7" id="KW-0472">Membrane</keyword>
<accession>A0A9X5BIR4</accession>
<evidence type="ECO:0000256" key="5">
    <source>
        <dbReference type="ARBA" id="ARBA00023136"/>
    </source>
</evidence>
<evidence type="ECO:0000256" key="7">
    <source>
        <dbReference type="SAM" id="Phobius"/>
    </source>
</evidence>
<evidence type="ECO:0000313" key="9">
    <source>
        <dbReference type="EMBL" id="NBJ94715.1"/>
    </source>
</evidence>
<feature type="transmembrane region" description="Helical" evidence="7">
    <location>
        <begin position="228"/>
        <end position="252"/>
    </location>
</feature>
<feature type="transmembrane region" description="Helical" evidence="7">
    <location>
        <begin position="45"/>
        <end position="71"/>
    </location>
</feature>
<dbReference type="AlphaFoldDB" id="A0A9X5BIR4"/>
<evidence type="ECO:0000259" key="8">
    <source>
        <dbReference type="Pfam" id="PF02687"/>
    </source>
</evidence>
<keyword evidence="4 7" id="KW-1133">Transmembrane helix</keyword>
<comment type="subcellular location">
    <subcellularLocation>
        <location evidence="1">Cell membrane</location>
        <topology evidence="1">Multi-pass membrane protein</topology>
    </subcellularLocation>
</comment>
<reference evidence="9" key="1">
    <citation type="submission" date="2018-09" db="EMBL/GenBank/DDBJ databases">
        <title>Murine metabolic-syndrome-specific gut microbial biobank.</title>
        <authorList>
            <person name="Liu C."/>
        </authorList>
    </citation>
    <scope>NUCLEOTIDE SEQUENCE</scope>
    <source>
        <strain evidence="9">D42-62</strain>
    </source>
</reference>
<feature type="transmembrane region" description="Helical" evidence="7">
    <location>
        <begin position="167"/>
        <end position="195"/>
    </location>
</feature>
<evidence type="ECO:0000256" key="3">
    <source>
        <dbReference type="ARBA" id="ARBA00022692"/>
    </source>
</evidence>
<evidence type="ECO:0000256" key="1">
    <source>
        <dbReference type="ARBA" id="ARBA00004651"/>
    </source>
</evidence>
<sequence>MDDLCSRLKMRELDTLYNIPLLNALGIDFDRDSADSDLAVEDAGFSWMMAVGVLVVLLLLLAAGLVIYNILKITVTRRIRQYGTLRAIGAGRGQLYKIVAYEVLLLCMAGIPVDLLLGLWSAQGILTAALNQLPPEISLAKDREQLQILIAENCAGKWGHLLLSTGITLMFSFLAAAPAVLFAGRVSPVTAMSGLKGRIKRRRRSVRKIRYFERYYAKLNLRRNPGRTAVTILSLIMSITVFITLQGFLFLLGGELADCQST</sequence>
<feature type="domain" description="ABC3 transporter permease C-terminal" evidence="8">
    <location>
        <begin position="54"/>
        <end position="187"/>
    </location>
</feature>
<protein>
    <submittedName>
        <fullName evidence="9">ABC transporter permease</fullName>
    </submittedName>
</protein>
<dbReference type="PANTHER" id="PTHR30572:SF4">
    <property type="entry name" value="ABC TRANSPORTER PERMEASE YTRF"/>
    <property type="match status" value="1"/>
</dbReference>
<comment type="caution">
    <text evidence="9">The sequence shown here is derived from an EMBL/GenBank/DDBJ whole genome shotgun (WGS) entry which is preliminary data.</text>
</comment>
<keyword evidence="3 7" id="KW-0812">Transmembrane</keyword>
<dbReference type="InterPro" id="IPR050250">
    <property type="entry name" value="Macrolide_Exporter_MacB"/>
</dbReference>
<dbReference type="GO" id="GO:0022857">
    <property type="term" value="F:transmembrane transporter activity"/>
    <property type="evidence" value="ECO:0007669"/>
    <property type="project" value="TreeGrafter"/>
</dbReference>
<evidence type="ECO:0000256" key="2">
    <source>
        <dbReference type="ARBA" id="ARBA00022475"/>
    </source>
</evidence>
<organism evidence="9 10">
    <name type="scientific">Parablautia muri</name>
    <dbReference type="NCBI Taxonomy" id="2320879"/>
    <lineage>
        <taxon>Bacteria</taxon>
        <taxon>Bacillati</taxon>
        <taxon>Bacillota</taxon>
        <taxon>Clostridia</taxon>
        <taxon>Lachnospirales</taxon>
        <taxon>Lachnospiraceae</taxon>
        <taxon>Parablautia</taxon>
    </lineage>
</organism>
<dbReference type="Proteomes" id="UP001154420">
    <property type="component" value="Unassembled WGS sequence"/>
</dbReference>
<dbReference type="Pfam" id="PF02687">
    <property type="entry name" value="FtsX"/>
    <property type="match status" value="1"/>
</dbReference>
<dbReference type="InterPro" id="IPR003838">
    <property type="entry name" value="ABC3_permease_C"/>
</dbReference>
<feature type="transmembrane region" description="Helical" evidence="7">
    <location>
        <begin position="98"/>
        <end position="120"/>
    </location>
</feature>
<dbReference type="EMBL" id="QZDT01000048">
    <property type="protein sequence ID" value="NBJ94715.1"/>
    <property type="molecule type" value="Genomic_DNA"/>
</dbReference>
<dbReference type="PANTHER" id="PTHR30572">
    <property type="entry name" value="MEMBRANE COMPONENT OF TRANSPORTER-RELATED"/>
    <property type="match status" value="1"/>
</dbReference>
<keyword evidence="10" id="KW-1185">Reference proteome</keyword>
<proteinExistence type="inferred from homology"/>
<dbReference type="GO" id="GO:0005886">
    <property type="term" value="C:plasma membrane"/>
    <property type="evidence" value="ECO:0007669"/>
    <property type="project" value="UniProtKB-SubCell"/>
</dbReference>
<keyword evidence="2" id="KW-1003">Cell membrane</keyword>
<gene>
    <name evidence="9" type="ORF">D5281_19575</name>
</gene>
<evidence type="ECO:0000313" key="10">
    <source>
        <dbReference type="Proteomes" id="UP001154420"/>
    </source>
</evidence>
<comment type="similarity">
    <text evidence="6">Belongs to the ABC-4 integral membrane protein family.</text>
</comment>
<evidence type="ECO:0000256" key="6">
    <source>
        <dbReference type="ARBA" id="ARBA00038076"/>
    </source>
</evidence>
<name>A0A9X5BIR4_9FIRM</name>
<evidence type="ECO:0000256" key="4">
    <source>
        <dbReference type="ARBA" id="ARBA00022989"/>
    </source>
</evidence>